<keyword evidence="3" id="KW-0732">Signal</keyword>
<comment type="caution">
    <text evidence="2">Lacks conserved residue(s) required for the propagation of feature annotation.</text>
</comment>
<name>A0A8D0GQM5_SPHPU</name>
<dbReference type="PROSITE" id="PS01180">
    <property type="entry name" value="CUB"/>
    <property type="match status" value="1"/>
</dbReference>
<keyword evidence="6" id="KW-1185">Reference proteome</keyword>
<evidence type="ECO:0000313" key="6">
    <source>
        <dbReference type="Proteomes" id="UP000694392"/>
    </source>
</evidence>
<evidence type="ECO:0000256" key="1">
    <source>
        <dbReference type="ARBA" id="ARBA00023157"/>
    </source>
</evidence>
<dbReference type="Ensembl" id="ENSSPUT00000012910.1">
    <property type="protein sequence ID" value="ENSSPUP00000012106.1"/>
    <property type="gene ID" value="ENSSPUG00000009295.1"/>
</dbReference>
<dbReference type="SUPFAM" id="SSF49854">
    <property type="entry name" value="Spermadhesin, CUB domain"/>
    <property type="match status" value="1"/>
</dbReference>
<dbReference type="Pfam" id="PF00431">
    <property type="entry name" value="CUB"/>
    <property type="match status" value="1"/>
</dbReference>
<feature type="domain" description="CUB" evidence="4">
    <location>
        <begin position="47"/>
        <end position="84"/>
    </location>
</feature>
<dbReference type="Proteomes" id="UP000694392">
    <property type="component" value="Unplaced"/>
</dbReference>
<evidence type="ECO:0000256" key="3">
    <source>
        <dbReference type="SAM" id="SignalP"/>
    </source>
</evidence>
<protein>
    <recommendedName>
        <fullName evidence="4">CUB domain-containing protein</fullName>
    </recommendedName>
</protein>
<reference evidence="5" key="1">
    <citation type="submission" date="2025-08" db="UniProtKB">
        <authorList>
            <consortium name="Ensembl"/>
        </authorList>
    </citation>
    <scope>IDENTIFICATION</scope>
</reference>
<reference evidence="5" key="2">
    <citation type="submission" date="2025-09" db="UniProtKB">
        <authorList>
            <consortium name="Ensembl"/>
        </authorList>
    </citation>
    <scope>IDENTIFICATION</scope>
</reference>
<sequence length="84" mass="8988">MAPCWSTKGSPGWKSAPLLLLVTFCCGNGALAEHSENVHISGVSTACGDIPEQIRAPSGIITSPGWPFEYPARINCSWYIRANP</sequence>
<dbReference type="InterPro" id="IPR000859">
    <property type="entry name" value="CUB_dom"/>
</dbReference>
<feature type="signal peptide" evidence="3">
    <location>
        <begin position="1"/>
        <end position="32"/>
    </location>
</feature>
<organism evidence="5 6">
    <name type="scientific">Sphenodon punctatus</name>
    <name type="common">Tuatara</name>
    <name type="synonym">Hatteria punctata</name>
    <dbReference type="NCBI Taxonomy" id="8508"/>
    <lineage>
        <taxon>Eukaryota</taxon>
        <taxon>Metazoa</taxon>
        <taxon>Chordata</taxon>
        <taxon>Craniata</taxon>
        <taxon>Vertebrata</taxon>
        <taxon>Euteleostomi</taxon>
        <taxon>Lepidosauria</taxon>
        <taxon>Sphenodontia</taxon>
        <taxon>Sphenodontidae</taxon>
        <taxon>Sphenodon</taxon>
    </lineage>
</organism>
<evidence type="ECO:0000313" key="5">
    <source>
        <dbReference type="Ensembl" id="ENSSPUP00000012106.1"/>
    </source>
</evidence>
<keyword evidence="1" id="KW-1015">Disulfide bond</keyword>
<dbReference type="InterPro" id="IPR035914">
    <property type="entry name" value="Sperma_CUB_dom_sf"/>
</dbReference>
<dbReference type="AlphaFoldDB" id="A0A8D0GQM5"/>
<proteinExistence type="predicted"/>
<accession>A0A8D0GQM5</accession>
<dbReference type="Gene3D" id="2.60.120.290">
    <property type="entry name" value="Spermadhesin, CUB domain"/>
    <property type="match status" value="1"/>
</dbReference>
<evidence type="ECO:0000259" key="4">
    <source>
        <dbReference type="PROSITE" id="PS01180"/>
    </source>
</evidence>
<evidence type="ECO:0000256" key="2">
    <source>
        <dbReference type="PROSITE-ProRule" id="PRU00059"/>
    </source>
</evidence>
<dbReference type="GeneTree" id="ENSGT00940000158307"/>
<feature type="chain" id="PRO_5034614018" description="CUB domain-containing protein" evidence="3">
    <location>
        <begin position="33"/>
        <end position="84"/>
    </location>
</feature>